<dbReference type="Proteomes" id="UP000053477">
    <property type="component" value="Unassembled WGS sequence"/>
</dbReference>
<organism evidence="2 3">
    <name type="scientific">Schizopora paradoxa</name>
    <dbReference type="NCBI Taxonomy" id="27342"/>
    <lineage>
        <taxon>Eukaryota</taxon>
        <taxon>Fungi</taxon>
        <taxon>Dikarya</taxon>
        <taxon>Basidiomycota</taxon>
        <taxon>Agaricomycotina</taxon>
        <taxon>Agaricomycetes</taxon>
        <taxon>Hymenochaetales</taxon>
        <taxon>Schizoporaceae</taxon>
        <taxon>Schizopora</taxon>
    </lineage>
</organism>
<keyword evidence="1" id="KW-0732">Signal</keyword>
<dbReference type="AlphaFoldDB" id="A0A0H2RNU8"/>
<evidence type="ECO:0000256" key="1">
    <source>
        <dbReference type="SAM" id="SignalP"/>
    </source>
</evidence>
<sequence length="114" mass="12366">MRISATVLFIGVLTSCAMAAPLDHSLDESRHLGRTHFAADIDIVGEREAPEYPDRRAVIDIPPIPDFGGVSFKSDTLNSAFKRNVFEGVATGEESLVFHRKSKGAEMDSLASGF</sequence>
<dbReference type="PROSITE" id="PS51257">
    <property type="entry name" value="PROKAR_LIPOPROTEIN"/>
    <property type="match status" value="1"/>
</dbReference>
<feature type="signal peptide" evidence="1">
    <location>
        <begin position="1"/>
        <end position="19"/>
    </location>
</feature>
<dbReference type="EMBL" id="KQ085956">
    <property type="protein sequence ID" value="KLO13650.1"/>
    <property type="molecule type" value="Genomic_DNA"/>
</dbReference>
<reference evidence="2 3" key="1">
    <citation type="submission" date="2015-04" db="EMBL/GenBank/DDBJ databases">
        <title>Complete genome sequence of Schizopora paradoxa KUC8140, a cosmopolitan wood degrader in East Asia.</title>
        <authorList>
            <consortium name="DOE Joint Genome Institute"/>
            <person name="Min B."/>
            <person name="Park H."/>
            <person name="Jang Y."/>
            <person name="Kim J.-J."/>
            <person name="Kim K.H."/>
            <person name="Pangilinan J."/>
            <person name="Lipzen A."/>
            <person name="Riley R."/>
            <person name="Grigoriev I.V."/>
            <person name="Spatafora J.W."/>
            <person name="Choi I.-G."/>
        </authorList>
    </citation>
    <scope>NUCLEOTIDE SEQUENCE [LARGE SCALE GENOMIC DNA]</scope>
    <source>
        <strain evidence="2 3">KUC8140</strain>
    </source>
</reference>
<protein>
    <submittedName>
        <fullName evidence="2">Uncharacterized protein</fullName>
    </submittedName>
</protein>
<accession>A0A0H2RNU8</accession>
<dbReference type="InParanoid" id="A0A0H2RNU8"/>
<evidence type="ECO:0000313" key="3">
    <source>
        <dbReference type="Proteomes" id="UP000053477"/>
    </source>
</evidence>
<feature type="chain" id="PRO_5005201654" evidence="1">
    <location>
        <begin position="20"/>
        <end position="114"/>
    </location>
</feature>
<evidence type="ECO:0000313" key="2">
    <source>
        <dbReference type="EMBL" id="KLO13650.1"/>
    </source>
</evidence>
<keyword evidence="3" id="KW-1185">Reference proteome</keyword>
<gene>
    <name evidence="2" type="ORF">SCHPADRAFT_352535</name>
</gene>
<name>A0A0H2RNU8_9AGAM</name>
<proteinExistence type="predicted"/>